<dbReference type="Gene3D" id="1.10.10.10">
    <property type="entry name" value="Winged helix-like DNA-binding domain superfamily/Winged helix DNA-binding domain"/>
    <property type="match status" value="1"/>
</dbReference>
<evidence type="ECO:0000313" key="9">
    <source>
        <dbReference type="EMBL" id="NXP10206.1"/>
    </source>
</evidence>
<feature type="non-terminal residue" evidence="9">
    <location>
        <position position="116"/>
    </location>
</feature>
<evidence type="ECO:0000256" key="7">
    <source>
        <dbReference type="RuleBase" id="RU004020"/>
    </source>
</evidence>
<evidence type="ECO:0000256" key="1">
    <source>
        <dbReference type="ARBA" id="ARBA00004123"/>
    </source>
</evidence>
<feature type="non-terminal residue" evidence="9">
    <location>
        <position position="1"/>
    </location>
</feature>
<dbReference type="InterPro" id="IPR036388">
    <property type="entry name" value="WH-like_DNA-bd_sf"/>
</dbReference>
<dbReference type="Pfam" id="PF00447">
    <property type="entry name" value="HSF_DNA-bind"/>
    <property type="match status" value="1"/>
</dbReference>
<evidence type="ECO:0000256" key="4">
    <source>
        <dbReference type="ARBA" id="ARBA00023125"/>
    </source>
</evidence>
<feature type="domain" description="HSF-type DNA-binding" evidence="8">
    <location>
        <begin position="2"/>
        <end position="116"/>
    </location>
</feature>
<protein>
    <submittedName>
        <fullName evidence="9">HSFY1 protein</fullName>
    </submittedName>
</protein>
<comment type="caution">
    <text evidence="9">The sequence shown here is derived from an EMBL/GenBank/DDBJ whole genome shotgun (WGS) entry which is preliminary data.</text>
</comment>
<dbReference type="EMBL" id="VXBW01005104">
    <property type="protein sequence ID" value="NXP10206.1"/>
    <property type="molecule type" value="Genomic_DNA"/>
</dbReference>
<evidence type="ECO:0000256" key="6">
    <source>
        <dbReference type="ARBA" id="ARBA00023242"/>
    </source>
</evidence>
<keyword evidence="3" id="KW-0805">Transcription regulation</keyword>
<dbReference type="PANTHER" id="PTHR10015">
    <property type="entry name" value="HEAT SHOCK TRANSCRIPTION FACTOR"/>
    <property type="match status" value="1"/>
</dbReference>
<keyword evidence="5" id="KW-0804">Transcription</keyword>
<proteinExistence type="inferred from homology"/>
<dbReference type="GO" id="GO:0003700">
    <property type="term" value="F:DNA-binding transcription factor activity"/>
    <property type="evidence" value="ECO:0007669"/>
    <property type="project" value="InterPro"/>
</dbReference>
<dbReference type="SMART" id="SM00415">
    <property type="entry name" value="HSF"/>
    <property type="match status" value="1"/>
</dbReference>
<evidence type="ECO:0000256" key="3">
    <source>
        <dbReference type="ARBA" id="ARBA00023015"/>
    </source>
</evidence>
<sequence length="116" mass="13652">LYFPQKLWKLVESSQFQFWWSKGEKCVSLNEELFKEEMLGGGGPQQIFGMNSMKSFLQQMTLYSFTKLQRDFQRSTSLPKFLAEEAAASAHSQILYYCNPSFNKDHPHLLEKCKRR</sequence>
<dbReference type="AlphaFoldDB" id="A0A7L1XIW2"/>
<name>A0A7L1XIW2_9AVES</name>
<accession>A0A7L1XIW2</accession>
<dbReference type="PANTHER" id="PTHR10015:SF336">
    <property type="entry name" value="HEAT SHOCK TRANSCRIPTION FACTOR, Y-LINKED"/>
    <property type="match status" value="1"/>
</dbReference>
<keyword evidence="10" id="KW-1185">Reference proteome</keyword>
<reference evidence="9 10" key="1">
    <citation type="submission" date="2019-09" db="EMBL/GenBank/DDBJ databases">
        <title>Bird 10,000 Genomes (B10K) Project - Family phase.</title>
        <authorList>
            <person name="Zhang G."/>
        </authorList>
    </citation>
    <scope>NUCLEOTIDE SEQUENCE [LARGE SCALE GENOMIC DNA]</scope>
    <source>
        <strain evidence="9">B10K-DU-002-47</strain>
        <tissue evidence="9">Muscle</tissue>
    </source>
</reference>
<dbReference type="GO" id="GO:0005634">
    <property type="term" value="C:nucleus"/>
    <property type="evidence" value="ECO:0007669"/>
    <property type="project" value="UniProtKB-SubCell"/>
</dbReference>
<evidence type="ECO:0000256" key="5">
    <source>
        <dbReference type="ARBA" id="ARBA00023163"/>
    </source>
</evidence>
<dbReference type="FunFam" id="1.10.10.10:FF:000349">
    <property type="entry name" value="Heat shock transcription factor, Y-linked"/>
    <property type="match status" value="1"/>
</dbReference>
<dbReference type="Proteomes" id="UP000565698">
    <property type="component" value="Unassembled WGS sequence"/>
</dbReference>
<dbReference type="SUPFAM" id="SSF46785">
    <property type="entry name" value="Winged helix' DNA-binding domain"/>
    <property type="match status" value="1"/>
</dbReference>
<organism evidence="9 10">
    <name type="scientific">Thinocorus orbignyianus</name>
    <dbReference type="NCBI Taxonomy" id="161742"/>
    <lineage>
        <taxon>Eukaryota</taxon>
        <taxon>Metazoa</taxon>
        <taxon>Chordata</taxon>
        <taxon>Craniata</taxon>
        <taxon>Vertebrata</taxon>
        <taxon>Euteleostomi</taxon>
        <taxon>Archelosauria</taxon>
        <taxon>Archosauria</taxon>
        <taxon>Dinosauria</taxon>
        <taxon>Saurischia</taxon>
        <taxon>Theropoda</taxon>
        <taxon>Coelurosauria</taxon>
        <taxon>Aves</taxon>
        <taxon>Neognathae</taxon>
        <taxon>Neoaves</taxon>
        <taxon>Aequornithes</taxon>
        <taxon>Ciconiiformes</taxon>
        <taxon>Thinocoridae</taxon>
        <taxon>Thinocorus</taxon>
    </lineage>
</organism>
<dbReference type="GO" id="GO:0043565">
    <property type="term" value="F:sequence-specific DNA binding"/>
    <property type="evidence" value="ECO:0007669"/>
    <property type="project" value="InterPro"/>
</dbReference>
<evidence type="ECO:0000259" key="8">
    <source>
        <dbReference type="SMART" id="SM00415"/>
    </source>
</evidence>
<dbReference type="InterPro" id="IPR036390">
    <property type="entry name" value="WH_DNA-bd_sf"/>
</dbReference>
<dbReference type="OrthoDB" id="6418155at2759"/>
<comment type="subcellular location">
    <subcellularLocation>
        <location evidence="1">Nucleus</location>
    </subcellularLocation>
</comment>
<evidence type="ECO:0000256" key="2">
    <source>
        <dbReference type="ARBA" id="ARBA00006403"/>
    </source>
</evidence>
<comment type="similarity">
    <text evidence="2 7">Belongs to the HSF family.</text>
</comment>
<evidence type="ECO:0000313" key="10">
    <source>
        <dbReference type="Proteomes" id="UP000565698"/>
    </source>
</evidence>
<keyword evidence="4" id="KW-0238">DNA-binding</keyword>
<keyword evidence="6" id="KW-0539">Nucleus</keyword>
<gene>
    <name evidence="9" type="primary">Hsfy1</name>
    <name evidence="9" type="ORF">THIORB_R07746</name>
</gene>
<dbReference type="InterPro" id="IPR000232">
    <property type="entry name" value="HSF_DNA-bd"/>
</dbReference>